<gene>
    <name evidence="2" type="ORF">HMPREF0551_0973</name>
</gene>
<proteinExistence type="predicted"/>
<dbReference type="Proteomes" id="UP000011021">
    <property type="component" value="Unassembled WGS sequence"/>
</dbReference>
<evidence type="ECO:0008006" key="4">
    <source>
        <dbReference type="Google" id="ProtNLM"/>
    </source>
</evidence>
<accession>E7RW02</accession>
<dbReference type="InterPro" id="IPR009562">
    <property type="entry name" value="DUF1178"/>
</dbReference>
<dbReference type="Pfam" id="PF06676">
    <property type="entry name" value="DUF1178"/>
    <property type="match status" value="1"/>
</dbReference>
<dbReference type="EMBL" id="AEQP01000003">
    <property type="protein sequence ID" value="EFV95485.1"/>
    <property type="molecule type" value="Genomic_DNA"/>
</dbReference>
<dbReference type="AlphaFoldDB" id="E7RW02"/>
<feature type="region of interest" description="Disordered" evidence="1">
    <location>
        <begin position="1"/>
        <end position="41"/>
    </location>
</feature>
<dbReference type="HOGENOM" id="CLU_112041_0_0_4"/>
<comment type="caution">
    <text evidence="2">The sequence shown here is derived from an EMBL/GenBank/DDBJ whole genome shotgun (WGS) entry which is preliminary data.</text>
</comment>
<dbReference type="eggNOG" id="COG5319">
    <property type="taxonomic scope" value="Bacteria"/>
</dbReference>
<organism evidence="2 3">
    <name type="scientific">Lautropia mirabilis ATCC 51599</name>
    <dbReference type="NCBI Taxonomy" id="887898"/>
    <lineage>
        <taxon>Bacteria</taxon>
        <taxon>Pseudomonadati</taxon>
        <taxon>Pseudomonadota</taxon>
        <taxon>Betaproteobacteria</taxon>
        <taxon>Burkholderiales</taxon>
        <taxon>Burkholderiaceae</taxon>
        <taxon>Lautropia</taxon>
    </lineage>
</organism>
<evidence type="ECO:0000256" key="1">
    <source>
        <dbReference type="SAM" id="MobiDB-lite"/>
    </source>
</evidence>
<keyword evidence="3" id="KW-1185">Reference proteome</keyword>
<sequence>MCGSRQVKKLLSAPRLNLSHGSPSADEAAGARGEKAARSGPVTAEIRELQGQLMRGLRKLIDATEDVGDRFAEEARRIHFDEAPDRPIRGVATPEETKALHEEGIEVLTLPLPPALKGRLQ</sequence>
<protein>
    <recommendedName>
        <fullName evidence="4">DUF1178 family protein</fullName>
    </recommendedName>
</protein>
<evidence type="ECO:0000313" key="2">
    <source>
        <dbReference type="EMBL" id="EFV95485.1"/>
    </source>
</evidence>
<dbReference type="STRING" id="887898.HMPREF0551_0973"/>
<name>E7RW02_9BURK</name>
<evidence type="ECO:0000313" key="3">
    <source>
        <dbReference type="Proteomes" id="UP000011021"/>
    </source>
</evidence>
<reference evidence="2 3" key="1">
    <citation type="submission" date="2010-12" db="EMBL/GenBank/DDBJ databases">
        <authorList>
            <person name="Muzny D."/>
            <person name="Qin X."/>
            <person name="Deng J."/>
            <person name="Jiang H."/>
            <person name="Liu Y."/>
            <person name="Qu J."/>
            <person name="Song X.-Z."/>
            <person name="Zhang L."/>
            <person name="Thornton R."/>
            <person name="Coyle M."/>
            <person name="Francisco L."/>
            <person name="Jackson L."/>
            <person name="Javaid M."/>
            <person name="Korchina V."/>
            <person name="Kovar C."/>
            <person name="Mata R."/>
            <person name="Mathew T."/>
            <person name="Ngo R."/>
            <person name="Nguyen L."/>
            <person name="Nguyen N."/>
            <person name="Okwuonu G."/>
            <person name="Ongeri F."/>
            <person name="Pham C."/>
            <person name="Simmons D."/>
            <person name="Wilczek-Boney K."/>
            <person name="Hale W."/>
            <person name="Jakkamsetti A."/>
            <person name="Pham P."/>
            <person name="Ruth R."/>
            <person name="San Lucas F."/>
            <person name="Warren J."/>
            <person name="Zhang J."/>
            <person name="Zhao Z."/>
            <person name="Zhou C."/>
            <person name="Zhu D."/>
            <person name="Lee S."/>
            <person name="Bess C."/>
            <person name="Blankenburg K."/>
            <person name="Forbes L."/>
            <person name="Fu Q."/>
            <person name="Gubbala S."/>
            <person name="Hirani K."/>
            <person name="Jayaseelan J.C."/>
            <person name="Lara F."/>
            <person name="Munidasa M."/>
            <person name="Palculict T."/>
            <person name="Patil S."/>
            <person name="Pu L.-L."/>
            <person name="Saada N."/>
            <person name="Tang L."/>
            <person name="Weissenberger G."/>
            <person name="Zhu Y."/>
            <person name="Hemphill L."/>
            <person name="Shang Y."/>
            <person name="Youmans B."/>
            <person name="Ayvaz T."/>
            <person name="Ross M."/>
            <person name="Santibanez J."/>
            <person name="Aqrawi P."/>
            <person name="Gross S."/>
            <person name="Joshi V."/>
            <person name="Fowler G."/>
            <person name="Nazareth L."/>
            <person name="Reid J."/>
            <person name="Worley K."/>
            <person name="Petrosino J."/>
            <person name="Highlander S."/>
            <person name="Gibbs R."/>
        </authorList>
    </citation>
    <scope>NUCLEOTIDE SEQUENCE [LARGE SCALE GENOMIC DNA]</scope>
    <source>
        <strain evidence="2 3">ATCC 51599</strain>
    </source>
</reference>